<feature type="coiled-coil region" evidence="1">
    <location>
        <begin position="195"/>
        <end position="257"/>
    </location>
</feature>
<reference evidence="4" key="2">
    <citation type="submission" date="2023-11" db="UniProtKB">
        <authorList>
            <consortium name="WormBaseParasite"/>
        </authorList>
    </citation>
    <scope>IDENTIFICATION</scope>
</reference>
<proteinExistence type="predicted"/>
<reference evidence="3" key="1">
    <citation type="submission" date="2022-06" db="EMBL/GenBank/DDBJ databases">
        <authorList>
            <person name="Berger JAMES D."/>
            <person name="Berger JAMES D."/>
        </authorList>
    </citation>
    <scope>NUCLEOTIDE SEQUENCE [LARGE SCALE GENOMIC DNA]</scope>
</reference>
<keyword evidence="3" id="KW-1185">Reference proteome</keyword>
<name>A0AA85J286_TRIRE</name>
<evidence type="ECO:0000313" key="4">
    <source>
        <dbReference type="WBParaSite" id="TREG1_12600.1"/>
    </source>
</evidence>
<organism evidence="3 4">
    <name type="scientific">Trichobilharzia regenti</name>
    <name type="common">Nasal bird schistosome</name>
    <dbReference type="NCBI Taxonomy" id="157069"/>
    <lineage>
        <taxon>Eukaryota</taxon>
        <taxon>Metazoa</taxon>
        <taxon>Spiralia</taxon>
        <taxon>Lophotrochozoa</taxon>
        <taxon>Platyhelminthes</taxon>
        <taxon>Trematoda</taxon>
        <taxon>Digenea</taxon>
        <taxon>Strigeidida</taxon>
        <taxon>Schistosomatoidea</taxon>
        <taxon>Schistosomatidae</taxon>
        <taxon>Trichobilharzia</taxon>
    </lineage>
</organism>
<accession>A0AA85J286</accession>
<dbReference type="AlphaFoldDB" id="A0AA85J286"/>
<feature type="coiled-coil region" evidence="1">
    <location>
        <begin position="105"/>
        <end position="146"/>
    </location>
</feature>
<evidence type="ECO:0000256" key="2">
    <source>
        <dbReference type="SAM" id="MobiDB-lite"/>
    </source>
</evidence>
<keyword evidence="1" id="KW-0175">Coiled coil</keyword>
<evidence type="ECO:0000313" key="3">
    <source>
        <dbReference type="Proteomes" id="UP000050795"/>
    </source>
</evidence>
<evidence type="ECO:0000256" key="1">
    <source>
        <dbReference type="SAM" id="Coils"/>
    </source>
</evidence>
<sequence>MLSNRDTELSSVDSDMSELTKKSNNLLNSSKLHEMVEYNNNSDYKQMNKLVEKLTKENAYLLHSQTKALSELNKLRAYIELGRADEMYAQKTDTREPSTHKYICETELLEKLKCLENKNFQLNHELEQANISIRSLQTVLEIQEKQLFGKSDDKISNADNNKSEKVEKLLSAWRKHVLRLLIEVENLKTDKLHTVAKSQRDCEKLSSDVESLKANFEANEFKLKASSAALDIEMNKRQGLEKDLENLQSELSRAQSD</sequence>
<protein>
    <submittedName>
        <fullName evidence="4">Alpha-helical coiled-coil rod protein</fullName>
    </submittedName>
</protein>
<feature type="region of interest" description="Disordered" evidence="2">
    <location>
        <begin position="1"/>
        <end position="20"/>
    </location>
</feature>
<dbReference type="WBParaSite" id="TREG1_12600.1">
    <property type="protein sequence ID" value="TREG1_12600.1"/>
    <property type="gene ID" value="TREG1_12600"/>
</dbReference>
<dbReference type="Proteomes" id="UP000050795">
    <property type="component" value="Unassembled WGS sequence"/>
</dbReference>